<name>A0A2S9EPP6_9PSED</name>
<comment type="caution">
    <text evidence="1">The sequence shown here is derived from an EMBL/GenBank/DDBJ whole genome shotgun (WGS) entry which is preliminary data.</text>
</comment>
<keyword evidence="2" id="KW-1185">Reference proteome</keyword>
<dbReference type="AlphaFoldDB" id="A0A2S9EPP6"/>
<protein>
    <submittedName>
        <fullName evidence="1">Uncharacterized protein</fullName>
    </submittedName>
</protein>
<reference evidence="1 2" key="1">
    <citation type="submission" date="2017-09" db="EMBL/GenBank/DDBJ databases">
        <title>Genomic, metabolic, and phenotypic characteristics of bacterial isolates from the natural microbiome of the model nematode Caenorhabditis elegans.</title>
        <authorList>
            <person name="Zimmermann J."/>
            <person name="Obeng N."/>
            <person name="Yang W."/>
            <person name="Obeng O."/>
            <person name="Kissoyan K."/>
            <person name="Pees B."/>
            <person name="Dirksen P."/>
            <person name="Hoppner M."/>
            <person name="Franke A."/>
            <person name="Rosenstiel P."/>
            <person name="Leippe M."/>
            <person name="Dierking K."/>
            <person name="Kaleta C."/>
            <person name="Schulenburg H."/>
        </authorList>
    </citation>
    <scope>NUCLEOTIDE SEQUENCE [LARGE SCALE GENOMIC DNA]</scope>
    <source>
        <strain evidence="1 2">MYb117</strain>
    </source>
</reference>
<accession>A0A2S9EPP6</accession>
<evidence type="ECO:0000313" key="1">
    <source>
        <dbReference type="EMBL" id="PRC17518.1"/>
    </source>
</evidence>
<dbReference type="EMBL" id="PCQL01000013">
    <property type="protein sequence ID" value="PRC17518.1"/>
    <property type="molecule type" value="Genomic_DNA"/>
</dbReference>
<evidence type="ECO:0000313" key="2">
    <source>
        <dbReference type="Proteomes" id="UP000238045"/>
    </source>
</evidence>
<sequence>MKAVQWTVFIDMLGFKKLNSSVTTDEQAQDLIEFMTTNRDILLGHEQALSEGYKETGGFNPYDWYDVKSAFISDSIVVTFKPKEVPEEKNASKVLMHSANALMLLTFRLGLLMHRCLLSKQITFRGGISTEYCDMSDSFAVGAGLSAANEAEGKAKYARLALADDVVRNVPLMKQIRRLFTIMYGDSEFLVEDKGVTYVNALDLLLAGADPRSPSVRHAMVGPSGRAAVIDTRKQCEEYLTAQKTLVIESIQEFWGAYRENYSDNVLRGVNRGVLKKYFWLRKYHNVTVEKRRYSDFKI</sequence>
<proteinExistence type="predicted"/>
<gene>
    <name evidence="1" type="ORF">CQZ99_14605</name>
</gene>
<organism evidence="1 2">
    <name type="scientific">Pseudomonas poae</name>
    <dbReference type="NCBI Taxonomy" id="200451"/>
    <lineage>
        <taxon>Bacteria</taxon>
        <taxon>Pseudomonadati</taxon>
        <taxon>Pseudomonadota</taxon>
        <taxon>Gammaproteobacteria</taxon>
        <taxon>Pseudomonadales</taxon>
        <taxon>Pseudomonadaceae</taxon>
        <taxon>Pseudomonas</taxon>
    </lineage>
</organism>
<dbReference type="Proteomes" id="UP000238045">
    <property type="component" value="Unassembled WGS sequence"/>
</dbReference>
<dbReference type="RefSeq" id="WP_105697383.1">
    <property type="nucleotide sequence ID" value="NZ_CP159260.1"/>
</dbReference>